<dbReference type="Proteomes" id="UP001472677">
    <property type="component" value="Unassembled WGS sequence"/>
</dbReference>
<protein>
    <submittedName>
        <fullName evidence="1">Uncharacterized protein</fullName>
    </submittedName>
</protein>
<accession>A0ABR2E0X2</accession>
<organism evidence="1 2">
    <name type="scientific">Hibiscus sabdariffa</name>
    <name type="common">roselle</name>
    <dbReference type="NCBI Taxonomy" id="183260"/>
    <lineage>
        <taxon>Eukaryota</taxon>
        <taxon>Viridiplantae</taxon>
        <taxon>Streptophyta</taxon>
        <taxon>Embryophyta</taxon>
        <taxon>Tracheophyta</taxon>
        <taxon>Spermatophyta</taxon>
        <taxon>Magnoliopsida</taxon>
        <taxon>eudicotyledons</taxon>
        <taxon>Gunneridae</taxon>
        <taxon>Pentapetalae</taxon>
        <taxon>rosids</taxon>
        <taxon>malvids</taxon>
        <taxon>Malvales</taxon>
        <taxon>Malvaceae</taxon>
        <taxon>Malvoideae</taxon>
        <taxon>Hibiscus</taxon>
    </lineage>
</organism>
<reference evidence="1 2" key="1">
    <citation type="journal article" date="2024" name="G3 (Bethesda)">
        <title>Genome assembly of Hibiscus sabdariffa L. provides insights into metabolisms of medicinal natural products.</title>
        <authorList>
            <person name="Kim T."/>
        </authorList>
    </citation>
    <scope>NUCLEOTIDE SEQUENCE [LARGE SCALE GENOMIC DNA]</scope>
    <source>
        <strain evidence="1">TK-2024</strain>
        <tissue evidence="1">Old leaves</tissue>
    </source>
</reference>
<name>A0ABR2E0X2_9ROSI</name>
<evidence type="ECO:0000313" key="2">
    <source>
        <dbReference type="Proteomes" id="UP001472677"/>
    </source>
</evidence>
<gene>
    <name evidence="1" type="ORF">V6N12_039400</name>
</gene>
<dbReference type="EMBL" id="JBBPBM010000020">
    <property type="protein sequence ID" value="KAK8550706.1"/>
    <property type="molecule type" value="Genomic_DNA"/>
</dbReference>
<sequence>MEGNDVGAAAIVIKLKNASIKWRGINDSPVWQDDIFQILTGEDNRSCFFPPHYFISPKPVKKKKREFKRRWKVRKTPKFKASLIICSKILDLFFPRPPLLHLLS</sequence>
<comment type="caution">
    <text evidence="1">The sequence shown here is derived from an EMBL/GenBank/DDBJ whole genome shotgun (WGS) entry which is preliminary data.</text>
</comment>
<evidence type="ECO:0000313" key="1">
    <source>
        <dbReference type="EMBL" id="KAK8550706.1"/>
    </source>
</evidence>
<proteinExistence type="predicted"/>
<keyword evidence="2" id="KW-1185">Reference proteome</keyword>